<evidence type="ECO:0000313" key="1">
    <source>
        <dbReference type="EMBL" id="KAK9092327.1"/>
    </source>
</evidence>
<dbReference type="AlphaFoldDB" id="A0AAP0EKC1"/>
<dbReference type="EMBL" id="JBBNAF010000012">
    <property type="protein sequence ID" value="KAK9092327.1"/>
    <property type="molecule type" value="Genomic_DNA"/>
</dbReference>
<accession>A0AAP0EKC1</accession>
<sequence>MIPGSTGPETQRCSAFLHRSYSSLRLLFLRFLHRILRISLPMAPSHSTP</sequence>
<name>A0AAP0EKC1_9MAGN</name>
<organism evidence="1 2">
    <name type="scientific">Stephania yunnanensis</name>
    <dbReference type="NCBI Taxonomy" id="152371"/>
    <lineage>
        <taxon>Eukaryota</taxon>
        <taxon>Viridiplantae</taxon>
        <taxon>Streptophyta</taxon>
        <taxon>Embryophyta</taxon>
        <taxon>Tracheophyta</taxon>
        <taxon>Spermatophyta</taxon>
        <taxon>Magnoliopsida</taxon>
        <taxon>Ranunculales</taxon>
        <taxon>Menispermaceae</taxon>
        <taxon>Menispermoideae</taxon>
        <taxon>Cissampelideae</taxon>
        <taxon>Stephania</taxon>
    </lineage>
</organism>
<evidence type="ECO:0000313" key="2">
    <source>
        <dbReference type="Proteomes" id="UP001420932"/>
    </source>
</evidence>
<protein>
    <submittedName>
        <fullName evidence="1">Uncharacterized protein</fullName>
    </submittedName>
</protein>
<comment type="caution">
    <text evidence="1">The sequence shown here is derived from an EMBL/GenBank/DDBJ whole genome shotgun (WGS) entry which is preliminary data.</text>
</comment>
<proteinExistence type="predicted"/>
<reference evidence="1 2" key="1">
    <citation type="submission" date="2024-01" db="EMBL/GenBank/DDBJ databases">
        <title>Genome assemblies of Stephania.</title>
        <authorList>
            <person name="Yang L."/>
        </authorList>
    </citation>
    <scope>NUCLEOTIDE SEQUENCE [LARGE SCALE GENOMIC DNA]</scope>
    <source>
        <strain evidence="1">YNDBR</strain>
        <tissue evidence="1">Leaf</tissue>
    </source>
</reference>
<dbReference type="Proteomes" id="UP001420932">
    <property type="component" value="Unassembled WGS sequence"/>
</dbReference>
<gene>
    <name evidence="1" type="ORF">Syun_027238</name>
</gene>
<keyword evidence="2" id="KW-1185">Reference proteome</keyword>